<accession>A0A2A2M4Q0</accession>
<dbReference type="AlphaFoldDB" id="A0A2A2M4Q0"/>
<dbReference type="EMBL" id="LIAE01005132">
    <property type="protein sequence ID" value="PAV93521.1"/>
    <property type="molecule type" value="Genomic_DNA"/>
</dbReference>
<feature type="region of interest" description="Disordered" evidence="1">
    <location>
        <begin position="35"/>
        <end position="80"/>
    </location>
</feature>
<organism evidence="2 3">
    <name type="scientific">Diploscapter pachys</name>
    <dbReference type="NCBI Taxonomy" id="2018661"/>
    <lineage>
        <taxon>Eukaryota</taxon>
        <taxon>Metazoa</taxon>
        <taxon>Ecdysozoa</taxon>
        <taxon>Nematoda</taxon>
        <taxon>Chromadorea</taxon>
        <taxon>Rhabditida</taxon>
        <taxon>Rhabditina</taxon>
        <taxon>Rhabditomorpha</taxon>
        <taxon>Rhabditoidea</taxon>
        <taxon>Rhabditidae</taxon>
        <taxon>Diploscapter</taxon>
    </lineage>
</organism>
<evidence type="ECO:0000313" key="3">
    <source>
        <dbReference type="Proteomes" id="UP000218231"/>
    </source>
</evidence>
<evidence type="ECO:0000313" key="2">
    <source>
        <dbReference type="EMBL" id="PAV93521.1"/>
    </source>
</evidence>
<dbReference type="Proteomes" id="UP000218231">
    <property type="component" value="Unassembled WGS sequence"/>
</dbReference>
<comment type="caution">
    <text evidence="2">The sequence shown here is derived from an EMBL/GenBank/DDBJ whole genome shotgun (WGS) entry which is preliminary data.</text>
</comment>
<proteinExistence type="predicted"/>
<reference evidence="2 3" key="1">
    <citation type="journal article" date="2017" name="Curr. Biol.">
        <title>Genome architecture and evolution of a unichromosomal asexual nematode.</title>
        <authorList>
            <person name="Fradin H."/>
            <person name="Zegar C."/>
            <person name="Gutwein M."/>
            <person name="Lucas J."/>
            <person name="Kovtun M."/>
            <person name="Corcoran D."/>
            <person name="Baugh L.R."/>
            <person name="Kiontke K."/>
            <person name="Gunsalus K."/>
            <person name="Fitch D.H."/>
            <person name="Piano F."/>
        </authorList>
    </citation>
    <scope>NUCLEOTIDE SEQUENCE [LARGE SCALE GENOMIC DNA]</scope>
    <source>
        <strain evidence="2">PF1309</strain>
    </source>
</reference>
<keyword evidence="3" id="KW-1185">Reference proteome</keyword>
<evidence type="ECO:0000256" key="1">
    <source>
        <dbReference type="SAM" id="MobiDB-lite"/>
    </source>
</evidence>
<feature type="compositionally biased region" description="Low complexity" evidence="1">
    <location>
        <begin position="42"/>
        <end position="60"/>
    </location>
</feature>
<gene>
    <name evidence="2" type="ORF">WR25_00613</name>
</gene>
<protein>
    <submittedName>
        <fullName evidence="2">Uncharacterized protein</fullName>
    </submittedName>
</protein>
<sequence>MRPIGTITRLPGRLATVTSNTSAMRAAVRVQLAGPAATMPPSRSRMTSSAMRAACARSWRTSTTPRPATAMPHRRSRMSI</sequence>
<name>A0A2A2M4Q0_9BILA</name>